<feature type="compositionally biased region" description="Polar residues" evidence="1">
    <location>
        <begin position="14"/>
        <end position="30"/>
    </location>
</feature>
<sequence length="368" mass="40804">MDGPAPSEAAPDNAASSVQSVPTEIQSTPSPEGAMVDVELSAKRVVNEGYVTWLKPWFDLSQSEYGRRCKACLISYMCLNFTCVRLLELASLELRSMYRSAMCRMGLMHWFPEETLDVSTAGPDAQVEPAEEAPKDFLSPVQDEGGVASIPVGEMDVKGAPGSTDADDASDNFGLGALEGYCDTDHHIFLTLRNMWRKPDLYAPFWINVMMSGSLFKIYALHQYYKGIVNSVLSLSMLLYFMLICWSCSFLMALAIYGCRIFVCGSEGRTDFLPILSVSGYMRIPLVIFCKVIVWISVARVYMPSLSGLIYVLQYLTYAYFCASTSATVSLYLPPAPDPSKDTALKVTTAVVTCLVQTAYFYWIEVYV</sequence>
<evidence type="ECO:0000313" key="3">
    <source>
        <dbReference type="EMBL" id="GBE58526.1"/>
    </source>
</evidence>
<feature type="transmembrane region" description="Helical" evidence="2">
    <location>
        <begin position="284"/>
        <end position="303"/>
    </location>
</feature>
<feature type="transmembrane region" description="Helical" evidence="2">
    <location>
        <begin position="309"/>
        <end position="333"/>
    </location>
</feature>
<evidence type="ECO:0000313" key="4">
    <source>
        <dbReference type="Proteomes" id="UP000236319"/>
    </source>
</evidence>
<feature type="region of interest" description="Disordered" evidence="1">
    <location>
        <begin position="1"/>
        <end position="33"/>
    </location>
</feature>
<feature type="transmembrane region" description="Helical" evidence="2">
    <location>
        <begin position="345"/>
        <end position="364"/>
    </location>
</feature>
<protein>
    <submittedName>
        <fullName evidence="3">Transmembrane 178A</fullName>
    </submittedName>
</protein>
<dbReference type="GeneID" id="39872296"/>
<feature type="transmembrane region" description="Helical" evidence="2">
    <location>
        <begin position="201"/>
        <end position="220"/>
    </location>
</feature>
<organism evidence="3 4">
    <name type="scientific">Babesia ovata</name>
    <dbReference type="NCBI Taxonomy" id="189622"/>
    <lineage>
        <taxon>Eukaryota</taxon>
        <taxon>Sar</taxon>
        <taxon>Alveolata</taxon>
        <taxon>Apicomplexa</taxon>
        <taxon>Aconoidasida</taxon>
        <taxon>Piroplasmida</taxon>
        <taxon>Babesiidae</taxon>
        <taxon>Babesia</taxon>
    </lineage>
</organism>
<dbReference type="Proteomes" id="UP000236319">
    <property type="component" value="Unassembled WGS sequence"/>
</dbReference>
<dbReference type="VEuPathDB" id="PiroplasmaDB:BOVATA_000190"/>
<keyword evidence="4" id="KW-1185">Reference proteome</keyword>
<dbReference type="OrthoDB" id="361538at2759"/>
<dbReference type="AlphaFoldDB" id="A0A2H6K6B0"/>
<dbReference type="EMBL" id="BDSA01000001">
    <property type="protein sequence ID" value="GBE58526.1"/>
    <property type="molecule type" value="Genomic_DNA"/>
</dbReference>
<keyword evidence="2" id="KW-0472">Membrane</keyword>
<gene>
    <name evidence="3" type="ORF">BOVATA_000190</name>
</gene>
<accession>A0A2H6K6B0</accession>
<evidence type="ECO:0000256" key="1">
    <source>
        <dbReference type="SAM" id="MobiDB-lite"/>
    </source>
</evidence>
<keyword evidence="2" id="KW-1133">Transmembrane helix</keyword>
<feature type="transmembrane region" description="Helical" evidence="2">
    <location>
        <begin position="240"/>
        <end position="263"/>
    </location>
</feature>
<comment type="caution">
    <text evidence="3">The sequence shown here is derived from an EMBL/GenBank/DDBJ whole genome shotgun (WGS) entry which is preliminary data.</text>
</comment>
<keyword evidence="2 3" id="KW-0812">Transmembrane</keyword>
<reference evidence="3 4" key="1">
    <citation type="journal article" date="2017" name="BMC Genomics">
        <title>Whole-genome assembly of Babesia ovata and comparative genomics between closely related pathogens.</title>
        <authorList>
            <person name="Yamagishi J."/>
            <person name="Asada M."/>
            <person name="Hakimi H."/>
            <person name="Tanaka T.Q."/>
            <person name="Sugimoto C."/>
            <person name="Kawazu S."/>
        </authorList>
    </citation>
    <scope>NUCLEOTIDE SEQUENCE [LARGE SCALE GENOMIC DNA]</scope>
    <source>
        <strain evidence="3 4">Miyake</strain>
    </source>
</reference>
<proteinExistence type="predicted"/>
<evidence type="ECO:0000256" key="2">
    <source>
        <dbReference type="SAM" id="Phobius"/>
    </source>
</evidence>
<dbReference type="RefSeq" id="XP_028864769.1">
    <property type="nucleotide sequence ID" value="XM_029008936.1"/>
</dbReference>
<name>A0A2H6K6B0_9APIC</name>